<proteinExistence type="predicted"/>
<dbReference type="RefSeq" id="WP_315697796.1">
    <property type="nucleotide sequence ID" value="NZ_JANSLM010000037.1"/>
</dbReference>
<accession>A0AAP5QI89</accession>
<comment type="caution">
    <text evidence="1">The sequence shown here is derived from an EMBL/GenBank/DDBJ whole genome shotgun (WGS) entry which is preliminary data.</text>
</comment>
<organism evidence="1 2">
    <name type="scientific">Paraburkholderia fungorum</name>
    <dbReference type="NCBI Taxonomy" id="134537"/>
    <lineage>
        <taxon>Bacteria</taxon>
        <taxon>Pseudomonadati</taxon>
        <taxon>Pseudomonadota</taxon>
        <taxon>Betaproteobacteria</taxon>
        <taxon>Burkholderiales</taxon>
        <taxon>Burkholderiaceae</taxon>
        <taxon>Paraburkholderia</taxon>
    </lineage>
</organism>
<dbReference type="EMBL" id="JANSLM010000037">
    <property type="protein sequence ID" value="MDT8843981.1"/>
    <property type="molecule type" value="Genomic_DNA"/>
</dbReference>
<reference evidence="1" key="1">
    <citation type="submission" date="2022-08" db="EMBL/GenBank/DDBJ databases">
        <authorList>
            <person name="Kim S.-J."/>
        </authorList>
    </citation>
    <scope>NUCLEOTIDE SEQUENCE</scope>
    <source>
        <strain evidence="1">KJ</strain>
    </source>
</reference>
<protein>
    <submittedName>
        <fullName evidence="1">XRE family transcriptional regulator</fullName>
    </submittedName>
</protein>
<sequence>MNHEVKIRPECLRPAEAGWAQPHGAEIQEVIRRTGLPGRGVARVLGMSEFGGRQVRRWISEDAAIPYSAWALLCDLAGLGCIWRAPTPGTQADVLRPDNE</sequence>
<evidence type="ECO:0000313" key="1">
    <source>
        <dbReference type="EMBL" id="MDT8843981.1"/>
    </source>
</evidence>
<evidence type="ECO:0000313" key="2">
    <source>
        <dbReference type="Proteomes" id="UP001246473"/>
    </source>
</evidence>
<name>A0AAP5QI89_9BURK</name>
<dbReference type="AlphaFoldDB" id="A0AAP5QI89"/>
<gene>
    <name evidence="1" type="ORF">ParKJ_42100</name>
</gene>
<dbReference type="Proteomes" id="UP001246473">
    <property type="component" value="Unassembled WGS sequence"/>
</dbReference>